<name>A0A8D8S1B5_9HEMI</name>
<reference evidence="2" key="1">
    <citation type="submission" date="2021-05" db="EMBL/GenBank/DDBJ databases">
        <authorList>
            <person name="Alioto T."/>
            <person name="Alioto T."/>
            <person name="Gomez Garrido J."/>
        </authorList>
    </citation>
    <scope>NUCLEOTIDE SEQUENCE</scope>
</reference>
<keyword evidence="1" id="KW-0812">Transmembrane</keyword>
<proteinExistence type="predicted"/>
<feature type="transmembrane region" description="Helical" evidence="1">
    <location>
        <begin position="82"/>
        <end position="100"/>
    </location>
</feature>
<keyword evidence="1" id="KW-1133">Transmembrane helix</keyword>
<sequence length="131" mass="15690">MVFFFLRKNTRSRKENSVSKRHCFAKNTFAILFELKISTYTYMWVPNIKLVNLLKSPEANIIIVICKICIYSKPDLNKWRRIIFSIIIIVWVSFYNQIIPNDEKDFKTIIEFTHLKAALLNVLRNKIMNMR</sequence>
<dbReference type="EMBL" id="HBUF01199515">
    <property type="protein sequence ID" value="CAG6661403.1"/>
    <property type="molecule type" value="Transcribed_RNA"/>
</dbReference>
<accession>A0A8D8S1B5</accession>
<keyword evidence="1" id="KW-0472">Membrane</keyword>
<dbReference type="AlphaFoldDB" id="A0A8D8S1B5"/>
<organism evidence="2">
    <name type="scientific">Cacopsylla melanoneura</name>
    <dbReference type="NCBI Taxonomy" id="428564"/>
    <lineage>
        <taxon>Eukaryota</taxon>
        <taxon>Metazoa</taxon>
        <taxon>Ecdysozoa</taxon>
        <taxon>Arthropoda</taxon>
        <taxon>Hexapoda</taxon>
        <taxon>Insecta</taxon>
        <taxon>Pterygota</taxon>
        <taxon>Neoptera</taxon>
        <taxon>Paraneoptera</taxon>
        <taxon>Hemiptera</taxon>
        <taxon>Sternorrhyncha</taxon>
        <taxon>Psylloidea</taxon>
        <taxon>Psyllidae</taxon>
        <taxon>Psyllinae</taxon>
        <taxon>Cacopsylla</taxon>
    </lineage>
</organism>
<evidence type="ECO:0000256" key="1">
    <source>
        <dbReference type="SAM" id="Phobius"/>
    </source>
</evidence>
<evidence type="ECO:0000313" key="2">
    <source>
        <dbReference type="EMBL" id="CAG6661403.1"/>
    </source>
</evidence>
<protein>
    <submittedName>
        <fullName evidence="2">Uncharacterized protein</fullName>
    </submittedName>
</protein>